<reference evidence="4" key="1">
    <citation type="submission" date="2016-06" db="UniProtKB">
        <authorList>
            <consortium name="WormBaseParasite"/>
        </authorList>
    </citation>
    <scope>IDENTIFICATION</scope>
</reference>
<keyword evidence="3" id="KW-1185">Reference proteome</keyword>
<evidence type="ECO:0000313" key="4">
    <source>
        <dbReference type="WBParaSite" id="GPUH_0002135601-mRNA-1"/>
    </source>
</evidence>
<dbReference type="AlphaFoldDB" id="A0A183EK39"/>
<organism evidence="4">
    <name type="scientific">Gongylonema pulchrum</name>
    <dbReference type="NCBI Taxonomy" id="637853"/>
    <lineage>
        <taxon>Eukaryota</taxon>
        <taxon>Metazoa</taxon>
        <taxon>Ecdysozoa</taxon>
        <taxon>Nematoda</taxon>
        <taxon>Chromadorea</taxon>
        <taxon>Rhabditida</taxon>
        <taxon>Spirurina</taxon>
        <taxon>Spiruromorpha</taxon>
        <taxon>Spiruroidea</taxon>
        <taxon>Gongylonematidae</taxon>
        <taxon>Gongylonema</taxon>
    </lineage>
</organism>
<sequence>VRKRRKRRYDYEAKYGGAQSHETSASSDSGNKSDAASKDRLNASAPAGDEQTKASRTSPAKNDVNRSVLGNHIALTGISPPLVIERSNLVQPGEAHTEKWAKIKEVRDQKRAARQSAGTPV</sequence>
<reference evidence="2 3" key="2">
    <citation type="submission" date="2018-11" db="EMBL/GenBank/DDBJ databases">
        <authorList>
            <consortium name="Pathogen Informatics"/>
        </authorList>
    </citation>
    <scope>NUCLEOTIDE SEQUENCE [LARGE SCALE GENOMIC DNA]</scope>
</reference>
<feature type="compositionally biased region" description="Polar residues" evidence="1">
    <location>
        <begin position="20"/>
        <end position="34"/>
    </location>
</feature>
<evidence type="ECO:0000256" key="1">
    <source>
        <dbReference type="SAM" id="MobiDB-lite"/>
    </source>
</evidence>
<dbReference type="WBParaSite" id="GPUH_0002135601-mRNA-1">
    <property type="protein sequence ID" value="GPUH_0002135601-mRNA-1"/>
    <property type="gene ID" value="GPUH_0002135601"/>
</dbReference>
<evidence type="ECO:0000313" key="2">
    <source>
        <dbReference type="EMBL" id="VDN38022.1"/>
    </source>
</evidence>
<accession>A0A183EK39</accession>
<evidence type="ECO:0000313" key="3">
    <source>
        <dbReference type="Proteomes" id="UP000271098"/>
    </source>
</evidence>
<gene>
    <name evidence="2" type="ORF">GPUH_LOCUS21330</name>
</gene>
<feature type="region of interest" description="Disordered" evidence="1">
    <location>
        <begin position="1"/>
        <end position="67"/>
    </location>
</feature>
<proteinExistence type="predicted"/>
<protein>
    <submittedName>
        <fullName evidence="4">Nuclear protein MDM1</fullName>
    </submittedName>
</protein>
<dbReference type="EMBL" id="UYRT01092354">
    <property type="protein sequence ID" value="VDN38022.1"/>
    <property type="molecule type" value="Genomic_DNA"/>
</dbReference>
<name>A0A183EK39_9BILA</name>
<dbReference type="Proteomes" id="UP000271098">
    <property type="component" value="Unassembled WGS sequence"/>
</dbReference>